<reference evidence="7" key="1">
    <citation type="submission" date="2017-09" db="EMBL/GenBank/DDBJ databases">
        <title>Depth-based differentiation of microbial function through sediment-hosted aquifers and enrichment of novel symbionts in the deep terrestrial subsurface.</title>
        <authorList>
            <person name="Probst A.J."/>
            <person name="Ladd B."/>
            <person name="Jarett J.K."/>
            <person name="Geller-Mcgrath D.E."/>
            <person name="Sieber C.M.K."/>
            <person name="Emerson J.B."/>
            <person name="Anantharaman K."/>
            <person name="Thomas B.C."/>
            <person name="Malmstrom R."/>
            <person name="Stieglmeier M."/>
            <person name="Klingl A."/>
            <person name="Woyke T."/>
            <person name="Ryan C.M."/>
            <person name="Banfield J.F."/>
        </authorList>
    </citation>
    <scope>NUCLEOTIDE SEQUENCE [LARGE SCALE GENOMIC DNA]</scope>
</reference>
<comment type="similarity">
    <text evidence="4">Belongs to the HepT RNase toxin family.</text>
</comment>
<proteinExistence type="inferred from homology"/>
<evidence type="ECO:0000259" key="5">
    <source>
        <dbReference type="Pfam" id="PF18765"/>
    </source>
</evidence>
<keyword evidence="1" id="KW-1277">Toxin-antitoxin system</keyword>
<dbReference type="PANTHER" id="PTHR43852">
    <property type="entry name" value="NUCLEOTIDYLTRANSFERASE"/>
    <property type="match status" value="1"/>
</dbReference>
<dbReference type="InterPro" id="IPR037038">
    <property type="entry name" value="HepT-like_sf"/>
</dbReference>
<comment type="caution">
    <text evidence="6">The sequence shown here is derived from an EMBL/GenBank/DDBJ whole genome shotgun (WGS) entry which is preliminary data.</text>
</comment>
<gene>
    <name evidence="6" type="ORF">COV02_02405</name>
</gene>
<dbReference type="InterPro" id="IPR008201">
    <property type="entry name" value="HepT-like"/>
</dbReference>
<dbReference type="InterPro" id="IPR052930">
    <property type="entry name" value="TA_antitoxin_MntA"/>
</dbReference>
<evidence type="ECO:0000256" key="1">
    <source>
        <dbReference type="ARBA" id="ARBA00022649"/>
    </source>
</evidence>
<dbReference type="InterPro" id="IPR041633">
    <property type="entry name" value="Polbeta"/>
</dbReference>
<dbReference type="InterPro" id="IPR043519">
    <property type="entry name" value="NT_sf"/>
</dbReference>
<dbReference type="PANTHER" id="PTHR43852:SF3">
    <property type="entry name" value="NUCLEOTIDYLTRANSFERASE"/>
    <property type="match status" value="1"/>
</dbReference>
<evidence type="ECO:0000313" key="6">
    <source>
        <dbReference type="EMBL" id="PJE73493.1"/>
    </source>
</evidence>
<organism evidence="6 7">
    <name type="scientific">Candidatus Terrybacteria bacterium CG10_big_fil_rev_8_21_14_0_10_41_10</name>
    <dbReference type="NCBI Taxonomy" id="1975026"/>
    <lineage>
        <taxon>Bacteria</taxon>
        <taxon>Candidatus Terryibacteriota</taxon>
    </lineage>
</organism>
<dbReference type="EMBL" id="PFER01000035">
    <property type="protein sequence ID" value="PJE73493.1"/>
    <property type="molecule type" value="Genomic_DNA"/>
</dbReference>
<dbReference type="SUPFAM" id="SSF81301">
    <property type="entry name" value="Nucleotidyltransferase"/>
    <property type="match status" value="1"/>
</dbReference>
<accession>A0A2M8LA42</accession>
<dbReference type="GO" id="GO:0110001">
    <property type="term" value="C:toxin-antitoxin complex"/>
    <property type="evidence" value="ECO:0007669"/>
    <property type="project" value="InterPro"/>
</dbReference>
<dbReference type="Gene3D" id="3.30.460.10">
    <property type="entry name" value="Beta Polymerase, domain 2"/>
    <property type="match status" value="1"/>
</dbReference>
<dbReference type="Pfam" id="PF18765">
    <property type="entry name" value="Polbeta"/>
    <property type="match status" value="1"/>
</dbReference>
<dbReference type="AlphaFoldDB" id="A0A2M8LA42"/>
<dbReference type="GO" id="GO:0004540">
    <property type="term" value="F:RNA nuclease activity"/>
    <property type="evidence" value="ECO:0007669"/>
    <property type="project" value="InterPro"/>
</dbReference>
<dbReference type="GO" id="GO:0016787">
    <property type="term" value="F:hydrolase activity"/>
    <property type="evidence" value="ECO:0007669"/>
    <property type="project" value="UniProtKB-KW"/>
</dbReference>
<feature type="domain" description="Polymerase beta nucleotidyltransferase" evidence="5">
    <location>
        <begin position="11"/>
        <end position="109"/>
    </location>
</feature>
<dbReference type="Proteomes" id="UP000230959">
    <property type="component" value="Unassembled WGS sequence"/>
</dbReference>
<protein>
    <recommendedName>
        <fullName evidence="5">Polymerase beta nucleotidyltransferase domain-containing protein</fullName>
    </recommendedName>
</protein>
<keyword evidence="3" id="KW-0378">Hydrolase</keyword>
<evidence type="ECO:0000256" key="3">
    <source>
        <dbReference type="ARBA" id="ARBA00022801"/>
    </source>
</evidence>
<dbReference type="Pfam" id="PF01934">
    <property type="entry name" value="HepT-like"/>
    <property type="match status" value="1"/>
</dbReference>
<keyword evidence="2" id="KW-0540">Nuclease</keyword>
<dbReference type="CDD" id="cd05403">
    <property type="entry name" value="NT_KNTase_like"/>
    <property type="match status" value="1"/>
</dbReference>
<evidence type="ECO:0000313" key="7">
    <source>
        <dbReference type="Proteomes" id="UP000230959"/>
    </source>
</evidence>
<dbReference type="Gene3D" id="1.20.120.580">
    <property type="entry name" value="bsu32300-like"/>
    <property type="match status" value="1"/>
</dbReference>
<evidence type="ECO:0000256" key="2">
    <source>
        <dbReference type="ARBA" id="ARBA00022722"/>
    </source>
</evidence>
<dbReference type="NCBIfam" id="NF047752">
    <property type="entry name" value="MntA_antitoxin"/>
    <property type="match status" value="1"/>
</dbReference>
<evidence type="ECO:0000256" key="4">
    <source>
        <dbReference type="ARBA" id="ARBA00024207"/>
    </source>
</evidence>
<sequence length="283" mass="33314">MKKELTEKLKSLKEYFEKRPDVEMAFLFGSRAKGQETSESDADVAVYFKTTPGHLEFEDDTEYEDENKIWGDVEKILGISTDFVVLNRAPATLADSIIREGEPIIIKNRKLYLDFLLLATSDATDFREFVKDFWEIKQRSRSLSPQDKERLTRVIDFLETEIKDRDKFKELDQKTYEINPDIRRNAERWAENIVNASIDAAKILLASNKAKIPQTYKEIIEKLPIILDFDENIALNIAEFTRLRNVLAHEYLDMRFNQIKKFIDTMEPLYDYFINYAIKILRD</sequence>
<name>A0A2M8LA42_9BACT</name>